<feature type="compositionally biased region" description="Low complexity" evidence="1">
    <location>
        <begin position="32"/>
        <end position="42"/>
    </location>
</feature>
<dbReference type="InterPro" id="IPR029526">
    <property type="entry name" value="PGBD"/>
</dbReference>
<protein>
    <submittedName>
        <fullName evidence="3">PiggyBac transposable element-derived protein 4</fullName>
    </submittedName>
</protein>
<evidence type="ECO:0000259" key="2">
    <source>
        <dbReference type="Pfam" id="PF13843"/>
    </source>
</evidence>
<proteinExistence type="predicted"/>
<dbReference type="Pfam" id="PF13843">
    <property type="entry name" value="DDE_Tnp_1_7"/>
    <property type="match status" value="1"/>
</dbReference>
<accession>A0A8X6R7J5</accession>
<evidence type="ECO:0000256" key="1">
    <source>
        <dbReference type="SAM" id="MobiDB-lite"/>
    </source>
</evidence>
<feature type="region of interest" description="Disordered" evidence="1">
    <location>
        <begin position="15"/>
        <end position="49"/>
    </location>
</feature>
<gene>
    <name evidence="3" type="primary">PGBD4</name>
    <name evidence="3" type="ORF">TNCV_1535051</name>
</gene>
<keyword evidence="4" id="KW-1185">Reference proteome</keyword>
<dbReference type="AlphaFoldDB" id="A0A8X6R7J5"/>
<dbReference type="Proteomes" id="UP000887159">
    <property type="component" value="Unassembled WGS sequence"/>
</dbReference>
<reference evidence="3" key="1">
    <citation type="submission" date="2020-08" db="EMBL/GenBank/DDBJ databases">
        <title>Multicomponent nature underlies the extraordinary mechanical properties of spider dragline silk.</title>
        <authorList>
            <person name="Kono N."/>
            <person name="Nakamura H."/>
            <person name="Mori M."/>
            <person name="Yoshida Y."/>
            <person name="Ohtoshi R."/>
            <person name="Malay A.D."/>
            <person name="Moran D.A.P."/>
            <person name="Tomita M."/>
            <person name="Numata K."/>
            <person name="Arakawa K."/>
        </authorList>
    </citation>
    <scope>NUCLEOTIDE SEQUENCE</scope>
</reference>
<name>A0A8X6R7J5_TRICX</name>
<feature type="compositionally biased region" description="Acidic residues" evidence="1">
    <location>
        <begin position="17"/>
        <end position="31"/>
    </location>
</feature>
<sequence>MAARKRSAIDSVYIPDDLSDSESDFSFENDSDINFSDCSSSSDESDHDSINLQIQETNRYAEQYIHKTVCKEGPPWKKWTETNVEELRLFFAVWLLQGVIKKPEQEYYWSKRQTLSSPIFAKVIGRNRFLLLMKFLHFTNNEEFAKDRHPWPKLNKIYEIMEHLQRKFRKVYIPGKNLSLDESLMKFKGRLKWKMYIATKRARFGLKFFVLCEAESGYISDFLIYTGEGTVHNPKCSQYPVSTKIVLHLMNRFLGKGYCVAIDNFYMSPQLADILVTEKTDTYGTVNKTRKDLPINF</sequence>
<dbReference type="EMBL" id="BMAU01021084">
    <property type="protein sequence ID" value="GFX89858.1"/>
    <property type="molecule type" value="Genomic_DNA"/>
</dbReference>
<organism evidence="3 4">
    <name type="scientific">Trichonephila clavipes</name>
    <name type="common">Golden silk orbweaver</name>
    <name type="synonym">Nephila clavipes</name>
    <dbReference type="NCBI Taxonomy" id="2585209"/>
    <lineage>
        <taxon>Eukaryota</taxon>
        <taxon>Metazoa</taxon>
        <taxon>Ecdysozoa</taxon>
        <taxon>Arthropoda</taxon>
        <taxon>Chelicerata</taxon>
        <taxon>Arachnida</taxon>
        <taxon>Araneae</taxon>
        <taxon>Araneomorphae</taxon>
        <taxon>Entelegynae</taxon>
        <taxon>Araneoidea</taxon>
        <taxon>Nephilidae</taxon>
        <taxon>Trichonephila</taxon>
    </lineage>
</organism>
<dbReference type="PANTHER" id="PTHR46599:SF3">
    <property type="entry name" value="PIGGYBAC TRANSPOSABLE ELEMENT-DERIVED PROTEIN 4"/>
    <property type="match status" value="1"/>
</dbReference>
<evidence type="ECO:0000313" key="4">
    <source>
        <dbReference type="Proteomes" id="UP000887159"/>
    </source>
</evidence>
<evidence type="ECO:0000313" key="3">
    <source>
        <dbReference type="EMBL" id="GFX89858.1"/>
    </source>
</evidence>
<dbReference type="PANTHER" id="PTHR46599">
    <property type="entry name" value="PIGGYBAC TRANSPOSABLE ELEMENT-DERIVED PROTEIN 4"/>
    <property type="match status" value="1"/>
</dbReference>
<comment type="caution">
    <text evidence="3">The sequence shown here is derived from an EMBL/GenBank/DDBJ whole genome shotgun (WGS) entry which is preliminary data.</text>
</comment>
<feature type="domain" description="PiggyBac transposable element-derived protein" evidence="2">
    <location>
        <begin position="50"/>
        <end position="294"/>
    </location>
</feature>